<dbReference type="GO" id="GO:0051082">
    <property type="term" value="F:unfolded protein binding"/>
    <property type="evidence" value="ECO:0007669"/>
    <property type="project" value="InterPro"/>
</dbReference>
<accession>A0A1V0SAD6</accession>
<keyword evidence="6" id="KW-0143">Chaperone</keyword>
<dbReference type="PRINTS" id="PR00775">
    <property type="entry name" value="HEATSHOCK90"/>
</dbReference>
<dbReference type="SUPFAM" id="SSF54211">
    <property type="entry name" value="Ribosomal protein S5 domain 2-like"/>
    <property type="match status" value="1"/>
</dbReference>
<dbReference type="PIRSF" id="PIRSF002583">
    <property type="entry name" value="Hsp90"/>
    <property type="match status" value="1"/>
</dbReference>
<dbReference type="GO" id="GO:0140662">
    <property type="term" value="F:ATP-dependent protein folding chaperone"/>
    <property type="evidence" value="ECO:0007669"/>
    <property type="project" value="InterPro"/>
</dbReference>
<dbReference type="PANTHER" id="PTHR11528">
    <property type="entry name" value="HEAT SHOCK PROTEIN 90 FAMILY MEMBER"/>
    <property type="match status" value="1"/>
</dbReference>
<feature type="region of interest" description="Disordered" evidence="7">
    <location>
        <begin position="217"/>
        <end position="262"/>
    </location>
</feature>
<dbReference type="InterPro" id="IPR020568">
    <property type="entry name" value="Ribosomal_Su5_D2-typ_SF"/>
</dbReference>
<sequence>MSQPNTENYEFKAEINELMNIVVNSLYQKPEVCLRELLSNSSDASNKRRYECLTKGKILTDSDLKIQIVADKSNNTLTISDNGIGMTKKDLIEKLSTIAVSGTREFINKLKDNKETSAHTSDYIGNFGLGFMSTFLLADHVEVVTKNEADEQFKWECKQRGSYSITPTGNSAAESGTSVILHLKPDQTKYLEENEIKDIVKKHSQFINYPIELLVEKEREEDDDSPSDENRDKKKTNEGDVKVEDELPELEDPEESKKDTKTKKKVKFTEFEQLNTQKPIWTKDPKEVTKEEYNAFYKNYTNDWEEPLAYKHFKLDGDVQMKGIIFVPKKAPFDLFEKKKHKNNVKLYAKKVLITENCDDFMPEYLSFVKGVIDCDDLSLNVSREFIQNSSTFKTIKNSLVKKCLELFVEILENQENYKLFYESYQKNIKLGIHDDQKNRNKLIELLRFYTMKNPDNLCSLNDYVSAMKENQKNVYFLSGENKEIVIKSPFLEECRKRDFDVLLMVDAIDEYLMQQLSEYKEKKLVNISKEGNLFDETDDEKKQKEELEKNFADLCKFMKETLKEKVEKIVLSNKLVTTPMIVSSGSFGWTANMERIMKAQALSDNQMHKFMMSRKTLELNPSHKIIVELNNKLKNKEDEVVKNTSELLFQTALIDSGYSLDNMKDFTSNIYNMVEEKLSY</sequence>
<proteinExistence type="inferred from homology"/>
<dbReference type="Gene3D" id="3.40.50.11260">
    <property type="match status" value="1"/>
</dbReference>
<evidence type="ECO:0000256" key="3">
    <source>
        <dbReference type="ARBA" id="ARBA00022490"/>
    </source>
</evidence>
<dbReference type="InterPro" id="IPR037196">
    <property type="entry name" value="HSP90_C"/>
</dbReference>
<evidence type="ECO:0000256" key="7">
    <source>
        <dbReference type="SAM" id="MobiDB-lite"/>
    </source>
</evidence>
<reference evidence="8" key="1">
    <citation type="journal article" date="2017" name="Science">
        <title>Giant viruses with an expanded complement of translation system components.</title>
        <authorList>
            <person name="Schulz F."/>
            <person name="Yutin N."/>
            <person name="Ivanova N.N."/>
            <person name="Ortega D.R."/>
            <person name="Lee T.K."/>
            <person name="Vierheilig J."/>
            <person name="Daims H."/>
            <person name="Horn M."/>
            <person name="Wagner M."/>
            <person name="Jensen G.J."/>
            <person name="Kyrpides N.C."/>
            <person name="Koonin E.V."/>
            <person name="Woyke T."/>
        </authorList>
    </citation>
    <scope>NUCLEOTIDE SEQUENCE</scope>
    <source>
        <strain evidence="8">CTV1</strain>
    </source>
</reference>
<dbReference type="InterPro" id="IPR001404">
    <property type="entry name" value="Hsp90_fam"/>
</dbReference>
<dbReference type="GO" id="GO:0016887">
    <property type="term" value="F:ATP hydrolysis activity"/>
    <property type="evidence" value="ECO:0007669"/>
    <property type="project" value="InterPro"/>
</dbReference>
<dbReference type="FunFam" id="3.30.565.10:FF:000005">
    <property type="entry name" value="Heat shock protein 90"/>
    <property type="match status" value="1"/>
</dbReference>
<dbReference type="Gene3D" id="3.30.230.80">
    <property type="match status" value="1"/>
</dbReference>
<dbReference type="EMBL" id="KY684083">
    <property type="protein sequence ID" value="ARF08651.1"/>
    <property type="molecule type" value="Genomic_DNA"/>
</dbReference>
<evidence type="ECO:0000313" key="8">
    <source>
        <dbReference type="EMBL" id="ARF08651.1"/>
    </source>
</evidence>
<keyword evidence="8" id="KW-0346">Stress response</keyword>
<comment type="similarity">
    <text evidence="2">Belongs to the heat shock protein 90 family.</text>
</comment>
<evidence type="ECO:0000256" key="6">
    <source>
        <dbReference type="ARBA" id="ARBA00023186"/>
    </source>
</evidence>
<protein>
    <submittedName>
        <fullName evidence="8">Heat shock protein 83 kDa</fullName>
    </submittedName>
</protein>
<dbReference type="FunFam" id="3.40.50.11260:FF:000001">
    <property type="entry name" value="Heat shock protein 90 alpha"/>
    <property type="match status" value="1"/>
</dbReference>
<dbReference type="SUPFAM" id="SSF110942">
    <property type="entry name" value="HSP90 C-terminal domain"/>
    <property type="match status" value="1"/>
</dbReference>
<dbReference type="HAMAP" id="MF_00505">
    <property type="entry name" value="HSP90"/>
    <property type="match status" value="1"/>
</dbReference>
<dbReference type="Pfam" id="PF00183">
    <property type="entry name" value="HSP90"/>
    <property type="match status" value="1"/>
</dbReference>
<dbReference type="Gene3D" id="1.20.120.790">
    <property type="entry name" value="Heat shock protein 90, C-terminal domain"/>
    <property type="match status" value="1"/>
</dbReference>
<dbReference type="FunFam" id="1.20.120.790:FF:000001">
    <property type="entry name" value="Heat shock protein 90 alpha"/>
    <property type="match status" value="1"/>
</dbReference>
<name>A0A1V0SAD6_9VIRU</name>
<evidence type="ECO:0000256" key="5">
    <source>
        <dbReference type="ARBA" id="ARBA00022840"/>
    </source>
</evidence>
<dbReference type="CDD" id="cd16927">
    <property type="entry name" value="HATPase_Hsp90-like"/>
    <property type="match status" value="1"/>
</dbReference>
<organism evidence="8">
    <name type="scientific">Catovirus CTV1</name>
    <dbReference type="NCBI Taxonomy" id="1977631"/>
    <lineage>
        <taxon>Viruses</taxon>
        <taxon>Varidnaviria</taxon>
        <taxon>Bamfordvirae</taxon>
        <taxon>Nucleocytoviricota</taxon>
        <taxon>Megaviricetes</taxon>
        <taxon>Imitervirales</taxon>
        <taxon>Mimiviridae</taxon>
        <taxon>Klosneuvirinae</taxon>
        <taxon>Catovirus</taxon>
    </lineage>
</organism>
<comment type="subcellular location">
    <subcellularLocation>
        <location evidence="1">Cytoplasm</location>
    </subcellularLocation>
</comment>
<dbReference type="Gene3D" id="3.30.565.10">
    <property type="entry name" value="Histidine kinase-like ATPase, C-terminal domain"/>
    <property type="match status" value="1"/>
</dbReference>
<dbReference type="SUPFAM" id="SSF55874">
    <property type="entry name" value="ATPase domain of HSP90 chaperone/DNA topoisomerase II/histidine kinase"/>
    <property type="match status" value="1"/>
</dbReference>
<dbReference type="GO" id="GO:0005524">
    <property type="term" value="F:ATP binding"/>
    <property type="evidence" value="ECO:0007669"/>
    <property type="project" value="UniProtKB-KW"/>
</dbReference>
<dbReference type="FunFam" id="3.30.230.80:FF:000001">
    <property type="entry name" value="Heat shock protein 90 alpha"/>
    <property type="match status" value="1"/>
</dbReference>
<keyword evidence="4" id="KW-0547">Nucleotide-binding</keyword>
<feature type="compositionally biased region" description="Basic and acidic residues" evidence="7">
    <location>
        <begin position="228"/>
        <end position="245"/>
    </location>
</feature>
<dbReference type="NCBIfam" id="NF003555">
    <property type="entry name" value="PRK05218.1"/>
    <property type="match status" value="1"/>
</dbReference>
<evidence type="ECO:0000256" key="2">
    <source>
        <dbReference type="ARBA" id="ARBA00008239"/>
    </source>
</evidence>
<dbReference type="InterPro" id="IPR020575">
    <property type="entry name" value="Hsp90_N"/>
</dbReference>
<dbReference type="Pfam" id="PF13589">
    <property type="entry name" value="HATPase_c_3"/>
    <property type="match status" value="1"/>
</dbReference>
<gene>
    <name evidence="8" type="ORF">Catovirus_1_701</name>
</gene>
<evidence type="ECO:0000256" key="1">
    <source>
        <dbReference type="ARBA" id="ARBA00004496"/>
    </source>
</evidence>
<keyword evidence="3" id="KW-0963">Cytoplasm</keyword>
<evidence type="ECO:0000256" key="4">
    <source>
        <dbReference type="ARBA" id="ARBA00022741"/>
    </source>
</evidence>
<keyword evidence="5" id="KW-0067">ATP-binding</keyword>
<dbReference type="InterPro" id="IPR036890">
    <property type="entry name" value="HATPase_C_sf"/>
</dbReference>